<reference evidence="1 2" key="1">
    <citation type="submission" date="2019-09" db="EMBL/GenBank/DDBJ databases">
        <authorList>
            <person name="Ou C."/>
        </authorList>
    </citation>
    <scope>NUCLEOTIDE SEQUENCE [LARGE SCALE GENOMIC DNA]</scope>
    <source>
        <strain evidence="1">S2</strain>
        <tissue evidence="1">Leaf</tissue>
    </source>
</reference>
<proteinExistence type="predicted"/>
<evidence type="ECO:0000313" key="1">
    <source>
        <dbReference type="EMBL" id="KAB2595625.1"/>
    </source>
</evidence>
<dbReference type="OrthoDB" id="1932220at2759"/>
<comment type="caution">
    <text evidence="1">The sequence shown here is derived from an EMBL/GenBank/DDBJ whole genome shotgun (WGS) entry which is preliminary data.</text>
</comment>
<reference evidence="2" key="2">
    <citation type="submission" date="2019-10" db="EMBL/GenBank/DDBJ databases">
        <title>A de novo genome assembly of a pear dwarfing rootstock.</title>
        <authorList>
            <person name="Wang F."/>
            <person name="Wang J."/>
            <person name="Li S."/>
            <person name="Zhang Y."/>
            <person name="Fang M."/>
            <person name="Ma L."/>
            <person name="Zhao Y."/>
            <person name="Jiang S."/>
        </authorList>
    </citation>
    <scope>NUCLEOTIDE SEQUENCE [LARGE SCALE GENOMIC DNA]</scope>
</reference>
<organism evidence="1 2">
    <name type="scientific">Pyrus ussuriensis x Pyrus communis</name>
    <dbReference type="NCBI Taxonomy" id="2448454"/>
    <lineage>
        <taxon>Eukaryota</taxon>
        <taxon>Viridiplantae</taxon>
        <taxon>Streptophyta</taxon>
        <taxon>Embryophyta</taxon>
        <taxon>Tracheophyta</taxon>
        <taxon>Spermatophyta</taxon>
        <taxon>Magnoliopsida</taxon>
        <taxon>eudicotyledons</taxon>
        <taxon>Gunneridae</taxon>
        <taxon>Pentapetalae</taxon>
        <taxon>rosids</taxon>
        <taxon>fabids</taxon>
        <taxon>Rosales</taxon>
        <taxon>Rosaceae</taxon>
        <taxon>Amygdaloideae</taxon>
        <taxon>Maleae</taxon>
        <taxon>Pyrus</taxon>
    </lineage>
</organism>
<dbReference type="GO" id="GO:0016746">
    <property type="term" value="F:acyltransferase activity"/>
    <property type="evidence" value="ECO:0007669"/>
    <property type="project" value="UniProtKB-KW"/>
</dbReference>
<protein>
    <submittedName>
        <fullName evidence="1">BAHD acyltransferase</fullName>
    </submittedName>
</protein>
<name>A0A5N5EY22_9ROSA</name>
<keyword evidence="1" id="KW-0012">Acyltransferase</keyword>
<dbReference type="EMBL" id="SMOL01000781">
    <property type="protein sequence ID" value="KAB2595625.1"/>
    <property type="molecule type" value="Genomic_DNA"/>
</dbReference>
<reference evidence="1 2" key="3">
    <citation type="submission" date="2019-11" db="EMBL/GenBank/DDBJ databases">
        <title>A de novo genome assembly of a pear dwarfing rootstock.</title>
        <authorList>
            <person name="Wang F."/>
            <person name="Wang J."/>
            <person name="Li S."/>
            <person name="Zhang Y."/>
            <person name="Fang M."/>
            <person name="Ma L."/>
            <person name="Zhao Y."/>
            <person name="Jiang S."/>
        </authorList>
    </citation>
    <scope>NUCLEOTIDE SEQUENCE [LARGE SCALE GENOMIC DNA]</scope>
    <source>
        <strain evidence="1">S2</strain>
        <tissue evidence="1">Leaf</tissue>
    </source>
</reference>
<evidence type="ECO:0000313" key="2">
    <source>
        <dbReference type="Proteomes" id="UP000327157"/>
    </source>
</evidence>
<accession>A0A5N5EY22</accession>
<keyword evidence="1" id="KW-0808">Transferase</keyword>
<gene>
    <name evidence="1" type="ORF">D8674_031075</name>
</gene>
<dbReference type="AlphaFoldDB" id="A0A5N5EY22"/>
<keyword evidence="2" id="KW-1185">Reference proteome</keyword>
<sequence length="68" mass="7471">MNTRDGDGIELSLNLKEEDLAIVESNKELLEYASLNPTGDNVPPSFNSFEYTGLPSEIQRCDAVLPSL</sequence>
<dbReference type="Proteomes" id="UP000327157">
    <property type="component" value="Chromosome 7"/>
</dbReference>